<dbReference type="GO" id="GO:0017038">
    <property type="term" value="P:protein import"/>
    <property type="evidence" value="ECO:0007669"/>
    <property type="project" value="InterPro"/>
</dbReference>
<dbReference type="InterPro" id="IPR044722">
    <property type="entry name" value="SecA_SF2_C"/>
</dbReference>
<evidence type="ECO:0000259" key="15">
    <source>
        <dbReference type="PROSITE" id="PS51194"/>
    </source>
</evidence>
<evidence type="ECO:0000256" key="5">
    <source>
        <dbReference type="ARBA" id="ARBA00022741"/>
    </source>
</evidence>
<dbReference type="InterPro" id="IPR036670">
    <property type="entry name" value="SecA_X-link_sf"/>
</dbReference>
<dbReference type="AlphaFoldDB" id="U4KP95"/>
<dbReference type="PROSITE" id="PS01312">
    <property type="entry name" value="SECA"/>
    <property type="match status" value="1"/>
</dbReference>
<evidence type="ECO:0000259" key="14">
    <source>
        <dbReference type="PROSITE" id="PS51192"/>
    </source>
</evidence>
<dbReference type="InterPro" id="IPR000185">
    <property type="entry name" value="SecA"/>
</dbReference>
<dbReference type="InterPro" id="IPR014001">
    <property type="entry name" value="Helicase_ATP-bd"/>
</dbReference>
<evidence type="ECO:0000256" key="12">
    <source>
        <dbReference type="RuleBase" id="RU003874"/>
    </source>
</evidence>
<dbReference type="PROSITE" id="PS51194">
    <property type="entry name" value="HELICASE_CTER"/>
    <property type="match status" value="1"/>
</dbReference>
<keyword evidence="4 11" id="KW-0963">Cytoplasm</keyword>
<dbReference type="InterPro" id="IPR036266">
    <property type="entry name" value="SecA_Wing/Scaffold_sf"/>
</dbReference>
<dbReference type="InterPro" id="IPR011116">
    <property type="entry name" value="SecA_Wing/Scaffold"/>
</dbReference>
<dbReference type="GO" id="GO:0065002">
    <property type="term" value="P:intracellular protein transmembrane transport"/>
    <property type="evidence" value="ECO:0007669"/>
    <property type="project" value="UniProtKB-UniRule"/>
</dbReference>
<accession>U4KP95</accession>
<dbReference type="Pfam" id="PF07516">
    <property type="entry name" value="SecA_SW"/>
    <property type="match status" value="1"/>
</dbReference>
<evidence type="ECO:0000256" key="10">
    <source>
        <dbReference type="ARBA" id="ARBA00023136"/>
    </source>
</evidence>
<dbReference type="Gene3D" id="3.90.1440.10">
    <property type="entry name" value="SecA, preprotein cross-linking domain"/>
    <property type="match status" value="1"/>
</dbReference>
<dbReference type="InterPro" id="IPR011115">
    <property type="entry name" value="SecA_DEAD"/>
</dbReference>
<protein>
    <recommendedName>
        <fullName evidence="11 12">Protein translocase subunit SecA</fullName>
        <ecNumber evidence="11">7.4.2.8</ecNumber>
    </recommendedName>
</protein>
<dbReference type="InterPro" id="IPR027417">
    <property type="entry name" value="P-loop_NTPase"/>
</dbReference>
<dbReference type="FunFam" id="3.90.1440.10:FF:000001">
    <property type="entry name" value="Preprotein translocase subunit SecA"/>
    <property type="match status" value="1"/>
</dbReference>
<dbReference type="SMART" id="SM00958">
    <property type="entry name" value="SecA_PP_bind"/>
    <property type="match status" value="1"/>
</dbReference>
<dbReference type="GO" id="GO:0005829">
    <property type="term" value="C:cytosol"/>
    <property type="evidence" value="ECO:0007669"/>
    <property type="project" value="TreeGrafter"/>
</dbReference>
<dbReference type="SUPFAM" id="SSF52540">
    <property type="entry name" value="P-loop containing nucleoside triphosphate hydrolases"/>
    <property type="match status" value="2"/>
</dbReference>
<dbReference type="InterPro" id="IPR020937">
    <property type="entry name" value="SecA_CS"/>
</dbReference>
<dbReference type="PROSITE" id="PS51196">
    <property type="entry name" value="SECA_MOTOR_DEAD"/>
    <property type="match status" value="1"/>
</dbReference>
<evidence type="ECO:0000256" key="1">
    <source>
        <dbReference type="ARBA" id="ARBA00007650"/>
    </source>
</evidence>
<keyword evidence="5 11" id="KW-0547">Nucleotide-binding</keyword>
<evidence type="ECO:0000256" key="6">
    <source>
        <dbReference type="ARBA" id="ARBA00022840"/>
    </source>
</evidence>
<keyword evidence="18" id="KW-1185">Reference proteome</keyword>
<evidence type="ECO:0000256" key="3">
    <source>
        <dbReference type="ARBA" id="ARBA00022475"/>
    </source>
</evidence>
<dbReference type="RefSeq" id="WP_026657122.1">
    <property type="nucleotide sequence ID" value="NC_022538.1"/>
</dbReference>
<keyword evidence="10 11" id="KW-0472">Membrane</keyword>
<dbReference type="Pfam" id="PF07517">
    <property type="entry name" value="SecA_DEAD"/>
    <property type="match status" value="1"/>
</dbReference>
<proteinExistence type="inferred from homology"/>
<feature type="binding site" evidence="11">
    <location>
        <begin position="100"/>
        <end position="104"/>
    </location>
    <ligand>
        <name>ATP</name>
        <dbReference type="ChEBI" id="CHEBI:30616"/>
    </ligand>
</feature>
<keyword evidence="9 11" id="KW-0811">Translocation</keyword>
<keyword evidence="3 11" id="KW-1003">Cell membrane</keyword>
<dbReference type="NCBIfam" id="NF006630">
    <property type="entry name" value="PRK09200.1"/>
    <property type="match status" value="1"/>
</dbReference>
<evidence type="ECO:0000256" key="7">
    <source>
        <dbReference type="ARBA" id="ARBA00022927"/>
    </source>
</evidence>
<reference evidence="17 18" key="1">
    <citation type="journal article" date="2013" name="J. Mol. Microbiol. Biotechnol.">
        <title>Analysis of the Complete Genomes of Acholeplasma brassicae , A. palmae and A. laidlawii and Their Comparison to the Obligate Parasites from ' Candidatus Phytoplasma'.</title>
        <authorList>
            <person name="Kube M."/>
            <person name="Siewert C."/>
            <person name="Migdoll A.M."/>
            <person name="Duduk B."/>
            <person name="Holz S."/>
            <person name="Rabus R."/>
            <person name="Seemuller E."/>
            <person name="Mitrovic J."/>
            <person name="Muller I."/>
            <person name="Buttner C."/>
            <person name="Reinhardt R."/>
        </authorList>
    </citation>
    <scope>NUCLEOTIDE SEQUENCE [LARGE SCALE GENOMIC DNA]</scope>
    <source>
        <strain evidence="17 18">J233</strain>
    </source>
</reference>
<evidence type="ECO:0000256" key="9">
    <source>
        <dbReference type="ARBA" id="ARBA00023010"/>
    </source>
</evidence>
<dbReference type="InterPro" id="IPR001650">
    <property type="entry name" value="Helicase_C-like"/>
</dbReference>
<dbReference type="PANTHER" id="PTHR30612">
    <property type="entry name" value="SECA INNER MEMBRANE COMPONENT OF SEC PROTEIN SECRETION SYSTEM"/>
    <property type="match status" value="1"/>
</dbReference>
<evidence type="ECO:0000313" key="17">
    <source>
        <dbReference type="EMBL" id="CCV64040.1"/>
    </source>
</evidence>
<dbReference type="PRINTS" id="PR00906">
    <property type="entry name" value="SECA"/>
</dbReference>
<keyword evidence="8 11" id="KW-1278">Translocase</keyword>
<evidence type="ECO:0000256" key="8">
    <source>
        <dbReference type="ARBA" id="ARBA00022967"/>
    </source>
</evidence>
<dbReference type="Gene3D" id="3.40.50.300">
    <property type="entry name" value="P-loop containing nucleotide triphosphate hydrolases"/>
    <property type="match status" value="3"/>
</dbReference>
<dbReference type="GO" id="GO:0005886">
    <property type="term" value="C:plasma membrane"/>
    <property type="evidence" value="ECO:0007669"/>
    <property type="project" value="UniProtKB-SubCell"/>
</dbReference>
<evidence type="ECO:0000256" key="13">
    <source>
        <dbReference type="SAM" id="MobiDB-lite"/>
    </source>
</evidence>
<feature type="domain" description="SecA family profile" evidence="16">
    <location>
        <begin position="1"/>
        <end position="568"/>
    </location>
</feature>
<evidence type="ECO:0000256" key="11">
    <source>
        <dbReference type="HAMAP-Rule" id="MF_01382"/>
    </source>
</evidence>
<dbReference type="Gene3D" id="1.10.3060.10">
    <property type="entry name" value="Helical scaffold and wing domains of SecA"/>
    <property type="match status" value="1"/>
</dbReference>
<keyword evidence="6 11" id="KW-0067">ATP-binding</keyword>
<feature type="domain" description="Helicase ATP-binding" evidence="14">
    <location>
        <begin position="84"/>
        <end position="246"/>
    </location>
</feature>
<dbReference type="GO" id="GO:0006605">
    <property type="term" value="P:protein targeting"/>
    <property type="evidence" value="ECO:0007669"/>
    <property type="project" value="UniProtKB-UniRule"/>
</dbReference>
<dbReference type="Pfam" id="PF01043">
    <property type="entry name" value="SecA_PP_bind"/>
    <property type="match status" value="1"/>
</dbReference>
<dbReference type="EMBL" id="FO681347">
    <property type="protein sequence ID" value="CCV64040.1"/>
    <property type="molecule type" value="Genomic_DNA"/>
</dbReference>
<keyword evidence="7 11" id="KW-0653">Protein transport</keyword>
<dbReference type="InterPro" id="IPR011130">
    <property type="entry name" value="SecA_preprotein_X-link_dom"/>
</dbReference>
<dbReference type="GO" id="GO:0005524">
    <property type="term" value="F:ATP binding"/>
    <property type="evidence" value="ECO:0007669"/>
    <property type="project" value="UniProtKB-UniRule"/>
</dbReference>
<dbReference type="PANTHER" id="PTHR30612:SF0">
    <property type="entry name" value="CHLOROPLAST PROTEIN-TRANSPORTING ATPASE"/>
    <property type="match status" value="1"/>
</dbReference>
<comment type="subcellular location">
    <subcellularLocation>
        <location evidence="11">Cell membrane</location>
        <topology evidence="11">Peripheral membrane protein</topology>
        <orientation evidence="11">Cytoplasmic side</orientation>
    </subcellularLocation>
    <subcellularLocation>
        <location evidence="11">Cytoplasm</location>
    </subcellularLocation>
    <text evidence="11">Distribution is 50-50.</text>
</comment>
<organism evidence="17 18">
    <name type="scientific">Alteracholeplasma palmae (strain ATCC 49389 / J233)</name>
    <name type="common">Acholeplasma palmae</name>
    <dbReference type="NCBI Taxonomy" id="1318466"/>
    <lineage>
        <taxon>Bacteria</taxon>
        <taxon>Bacillati</taxon>
        <taxon>Mycoplasmatota</taxon>
        <taxon>Mollicutes</taxon>
        <taxon>Acholeplasmatales</taxon>
        <taxon>Acholeplasmataceae</taxon>
        <taxon>Acholeplasma</taxon>
    </lineage>
</organism>
<dbReference type="CDD" id="cd17928">
    <property type="entry name" value="DEXDc_SecA"/>
    <property type="match status" value="1"/>
</dbReference>
<evidence type="ECO:0000259" key="16">
    <source>
        <dbReference type="PROSITE" id="PS51196"/>
    </source>
</evidence>
<evidence type="ECO:0000313" key="18">
    <source>
        <dbReference type="Proteomes" id="UP000032740"/>
    </source>
</evidence>
<dbReference type="SMART" id="SM00957">
    <property type="entry name" value="SecA_DEAD"/>
    <property type="match status" value="1"/>
</dbReference>
<feature type="region of interest" description="Disordered" evidence="13">
    <location>
        <begin position="794"/>
        <end position="820"/>
    </location>
</feature>
<dbReference type="SUPFAM" id="SSF81767">
    <property type="entry name" value="Pre-protein crosslinking domain of SecA"/>
    <property type="match status" value="1"/>
</dbReference>
<dbReference type="GO" id="GO:0031522">
    <property type="term" value="C:cell envelope Sec protein transport complex"/>
    <property type="evidence" value="ECO:0007669"/>
    <property type="project" value="TreeGrafter"/>
</dbReference>
<dbReference type="Pfam" id="PF21090">
    <property type="entry name" value="P-loop_SecA"/>
    <property type="match status" value="1"/>
</dbReference>
<dbReference type="STRING" id="1318466.BN85404630"/>
<dbReference type="OrthoDB" id="9805579at2"/>
<evidence type="ECO:0000256" key="4">
    <source>
        <dbReference type="ARBA" id="ARBA00022490"/>
    </source>
</evidence>
<dbReference type="CDD" id="cd18803">
    <property type="entry name" value="SF2_C_secA"/>
    <property type="match status" value="1"/>
</dbReference>
<dbReference type="Proteomes" id="UP000032740">
    <property type="component" value="Chromosome"/>
</dbReference>
<feature type="binding site" evidence="11">
    <location>
        <position position="490"/>
    </location>
    <ligand>
        <name>ATP</name>
        <dbReference type="ChEBI" id="CHEBI:30616"/>
    </ligand>
</feature>
<evidence type="ECO:0000256" key="2">
    <source>
        <dbReference type="ARBA" id="ARBA00022448"/>
    </source>
</evidence>
<comment type="catalytic activity">
    <reaction evidence="11">
        <text>ATP + H2O + cellular proteinSide 1 = ADP + phosphate + cellular proteinSide 2.</text>
        <dbReference type="EC" id="7.4.2.8"/>
    </reaction>
</comment>
<dbReference type="GO" id="GO:0008564">
    <property type="term" value="F:protein-exporting ATPase activity"/>
    <property type="evidence" value="ECO:0007669"/>
    <property type="project" value="UniProtKB-EC"/>
</dbReference>
<dbReference type="KEGG" id="apal:BN85404630"/>
<comment type="subunit">
    <text evidence="11">Monomer and homodimer. Part of the essential Sec protein translocation apparatus which comprises SecA, SecYEG and auxiliary proteins SecDF. Other proteins may also be involved.</text>
</comment>
<dbReference type="FunFam" id="3.40.50.300:FF:000429">
    <property type="entry name" value="Preprotein translocase subunit SecA"/>
    <property type="match status" value="1"/>
</dbReference>
<dbReference type="GO" id="GO:0043952">
    <property type="term" value="P:protein transport by the Sec complex"/>
    <property type="evidence" value="ECO:0007669"/>
    <property type="project" value="TreeGrafter"/>
</dbReference>
<comment type="function">
    <text evidence="11">Part of the Sec protein translocase complex. Interacts with the SecYEG preprotein conducting channel. Has a central role in coupling the hydrolysis of ATP to the transfer of proteins into and across the cell membrane, serving as an ATP-driven molecular motor driving the stepwise translocation of polypeptide chains across the membrane.</text>
</comment>
<feature type="domain" description="Helicase C-terminal" evidence="15">
    <location>
        <begin position="412"/>
        <end position="575"/>
    </location>
</feature>
<dbReference type="PROSITE" id="PS51192">
    <property type="entry name" value="HELICASE_ATP_BIND_1"/>
    <property type="match status" value="1"/>
</dbReference>
<name>U4KP95_ALTPJ</name>
<dbReference type="HAMAP" id="MF_01382">
    <property type="entry name" value="SecA"/>
    <property type="match status" value="1"/>
</dbReference>
<feature type="binding site" evidence="11">
    <location>
        <position position="82"/>
    </location>
    <ligand>
        <name>ATP</name>
        <dbReference type="ChEBI" id="CHEBI:30616"/>
    </ligand>
</feature>
<dbReference type="NCBIfam" id="TIGR00963">
    <property type="entry name" value="secA"/>
    <property type="match status" value="1"/>
</dbReference>
<dbReference type="SUPFAM" id="SSF81886">
    <property type="entry name" value="Helical scaffold and wing domains of SecA"/>
    <property type="match status" value="1"/>
</dbReference>
<keyword evidence="2 11" id="KW-0813">Transport</keyword>
<dbReference type="EC" id="7.4.2.8" evidence="11"/>
<comment type="similarity">
    <text evidence="1 11 12">Belongs to the SecA family.</text>
</comment>
<gene>
    <name evidence="11 17" type="primary">secA</name>
    <name evidence="17" type="ORF">BN85404630</name>
</gene>
<dbReference type="HOGENOM" id="CLU_005314_3_0_14"/>
<sequence length="820" mass="93360">MFKNLFSSTKKELKIARKLADKVFSLESQMAVLSDEEIRNKTQEYKQRFNAGETLDDLLPEAYALVREASKRVSHKTPYYVQVLGAIAIHHGNIAEMKTGEGKTLTSVMPAYLNALNGLGVHIVTVNEYLAKREAEGEIGDIFRFLGLTVGLNLRELSSEDKKDAYSADVLYSTNSELGFDYLRDHMVLYAGEMVAQRGYNFAIVDEVDSILIDEARTPLIISGGAKNTQNLYEQADRFAKSLKEDEYEIDIETKTIELSEAGINRAESVFQISNLYDLRNVSLLHHINNALRANYIMARDKEYVVDGGEVLIVDQFTGRILRGRQFSEGLHQALEAKENVDVKKETVTVATITYQNFFRMYKKLSGMTGTAKTEEDEFRDIYNMEVIEIPTNLPVIRKDETDYLYATIEEKFDALIKEVKERHEKGQPMLIGTVAVETSEIISMLLRKNRIPHEILNAKNHEREAEIIAKAGLKNAVTIATNMAGRGTDIKLGEGVVELGGLAVLGTERHESRRIDNQLRGRAGRQGDPGYSRFFVSGEDELLVRFTGERFKSIVKQMSKINGPGEPISSKMLSKFVTNAQKRIEGNNYDTRKNVLKYDDVLRVQREIIYGQRKDVLTLESIEDKVIKMIEATIENEVSPFITEVGRNKYEIDDEGLVNHLESTLFYKDTFDLNELKKLDEDELISLITSEALKELEAKKAATPIEVYNEFLKVIMLRMIDTYWMRHIDVMSELRQGVRLQAYGQQNPLIIYQQEGKRLFDEMIENIAKDVTKYAIMARIQVNVTREAVVKGAKAADNAEEKDKKQRVRKNRGKTAPWR</sequence>
<dbReference type="InterPro" id="IPR014018">
    <property type="entry name" value="SecA_motor_DEAD"/>
</dbReference>